<dbReference type="PROSITE" id="PS51257">
    <property type="entry name" value="PROKAR_LIPOPROTEIN"/>
    <property type="match status" value="1"/>
</dbReference>
<dbReference type="Pfam" id="PF12836">
    <property type="entry name" value="HHH_3"/>
    <property type="match status" value="1"/>
</dbReference>
<sequence length="196" mass="20673">MVDVLRKRLVVVAVLIIIVLGGSCYAYWQKNSVPTNVSTEGVPSLNNGANRQGSVSTVYISGAVMQPGVIKVSGGSRIIDVINAAGGLTEGADITKLNLAQPVKDGMHIKVLGGVVALSQTLTGHSDSAKAVGDKININTASKSELDKLPGIGATLAQRIIDYRQANGQFKDCSELRKVTGISESRYNKLKDKIII</sequence>
<dbReference type="InterPro" id="IPR051675">
    <property type="entry name" value="Endo/Exo/Phosphatase_dom_1"/>
</dbReference>
<dbReference type="AlphaFoldDB" id="A0A644TBW0"/>
<dbReference type="PANTHER" id="PTHR21180:SF32">
    <property type="entry name" value="ENDONUCLEASE_EXONUCLEASE_PHOSPHATASE FAMILY DOMAIN-CONTAINING PROTEIN 1"/>
    <property type="match status" value="1"/>
</dbReference>
<dbReference type="GO" id="GO:0006281">
    <property type="term" value="P:DNA repair"/>
    <property type="evidence" value="ECO:0007669"/>
    <property type="project" value="InterPro"/>
</dbReference>
<dbReference type="Gene3D" id="3.10.560.10">
    <property type="entry name" value="Outer membrane lipoprotein wza domain like"/>
    <property type="match status" value="1"/>
</dbReference>
<feature type="domain" description="Helix-hairpin-helix DNA-binding motif class 1" evidence="1">
    <location>
        <begin position="174"/>
        <end position="193"/>
    </location>
</feature>
<feature type="domain" description="Helix-hairpin-helix DNA-binding motif class 1" evidence="1">
    <location>
        <begin position="144"/>
        <end position="163"/>
    </location>
</feature>
<dbReference type="InterPro" id="IPR010994">
    <property type="entry name" value="RuvA_2-like"/>
</dbReference>
<evidence type="ECO:0000313" key="2">
    <source>
        <dbReference type="EMBL" id="MPL63361.1"/>
    </source>
</evidence>
<organism evidence="2">
    <name type="scientific">bioreactor metagenome</name>
    <dbReference type="NCBI Taxonomy" id="1076179"/>
    <lineage>
        <taxon>unclassified sequences</taxon>
        <taxon>metagenomes</taxon>
        <taxon>ecological metagenomes</taxon>
    </lineage>
</organism>
<protein>
    <submittedName>
        <fullName evidence="2">ComE operon protein 1</fullName>
    </submittedName>
</protein>
<dbReference type="Gene3D" id="1.10.150.310">
    <property type="entry name" value="Tex RuvX-like domain-like"/>
    <property type="match status" value="1"/>
</dbReference>
<dbReference type="PANTHER" id="PTHR21180">
    <property type="entry name" value="ENDONUCLEASE/EXONUCLEASE/PHOSPHATASE FAMILY DOMAIN-CONTAINING PROTEIN 1"/>
    <property type="match status" value="1"/>
</dbReference>
<name>A0A644TBW0_9ZZZZ</name>
<reference evidence="2" key="1">
    <citation type="submission" date="2019-08" db="EMBL/GenBank/DDBJ databases">
        <authorList>
            <person name="Kucharzyk K."/>
            <person name="Murdoch R.W."/>
            <person name="Higgins S."/>
            <person name="Loffler F."/>
        </authorList>
    </citation>
    <scope>NUCLEOTIDE SEQUENCE</scope>
</reference>
<dbReference type="GO" id="GO:0003677">
    <property type="term" value="F:DNA binding"/>
    <property type="evidence" value="ECO:0007669"/>
    <property type="project" value="InterPro"/>
</dbReference>
<dbReference type="InterPro" id="IPR019554">
    <property type="entry name" value="Soluble_ligand-bd"/>
</dbReference>
<dbReference type="NCBIfam" id="TIGR00426">
    <property type="entry name" value="competence protein ComEA helix-hairpin-helix repeat region"/>
    <property type="match status" value="1"/>
</dbReference>
<dbReference type="InterPro" id="IPR003583">
    <property type="entry name" value="Hlx-hairpin-Hlx_DNA-bd_motif"/>
</dbReference>
<comment type="caution">
    <text evidence="2">The sequence shown here is derived from an EMBL/GenBank/DDBJ whole genome shotgun (WGS) entry which is preliminary data.</text>
</comment>
<dbReference type="GO" id="GO:0015627">
    <property type="term" value="C:type II protein secretion system complex"/>
    <property type="evidence" value="ECO:0007669"/>
    <property type="project" value="TreeGrafter"/>
</dbReference>
<proteinExistence type="predicted"/>
<dbReference type="SMART" id="SM00278">
    <property type="entry name" value="HhH1"/>
    <property type="match status" value="2"/>
</dbReference>
<dbReference type="GO" id="GO:0015628">
    <property type="term" value="P:protein secretion by the type II secretion system"/>
    <property type="evidence" value="ECO:0007669"/>
    <property type="project" value="TreeGrafter"/>
</dbReference>
<dbReference type="EMBL" id="VSSQ01000021">
    <property type="protein sequence ID" value="MPL63361.1"/>
    <property type="molecule type" value="Genomic_DNA"/>
</dbReference>
<evidence type="ECO:0000259" key="1">
    <source>
        <dbReference type="SMART" id="SM00278"/>
    </source>
</evidence>
<dbReference type="Pfam" id="PF10531">
    <property type="entry name" value="SLBB"/>
    <property type="match status" value="1"/>
</dbReference>
<dbReference type="InterPro" id="IPR004509">
    <property type="entry name" value="Competence_ComEA_HhH"/>
</dbReference>
<gene>
    <name evidence="2" type="primary">comEA_1</name>
    <name evidence="2" type="ORF">SDC9_08987</name>
</gene>
<dbReference type="SUPFAM" id="SSF47781">
    <property type="entry name" value="RuvA domain 2-like"/>
    <property type="match status" value="1"/>
</dbReference>
<accession>A0A644TBW0</accession>